<evidence type="ECO:0000313" key="3">
    <source>
        <dbReference type="Proteomes" id="UP001295423"/>
    </source>
</evidence>
<protein>
    <submittedName>
        <fullName evidence="2">Uncharacterized protein</fullName>
    </submittedName>
</protein>
<dbReference type="Proteomes" id="UP001295423">
    <property type="component" value="Unassembled WGS sequence"/>
</dbReference>
<name>A0AAD2CU02_9STRA</name>
<evidence type="ECO:0000313" key="2">
    <source>
        <dbReference type="EMBL" id="CAJ1943870.1"/>
    </source>
</evidence>
<comment type="caution">
    <text evidence="2">The sequence shown here is derived from an EMBL/GenBank/DDBJ whole genome shotgun (WGS) entry which is preliminary data.</text>
</comment>
<gene>
    <name evidence="2" type="ORF">CYCCA115_LOCUS8637</name>
</gene>
<feature type="compositionally biased region" description="Low complexity" evidence="1">
    <location>
        <begin position="103"/>
        <end position="113"/>
    </location>
</feature>
<feature type="compositionally biased region" description="Basic and acidic residues" evidence="1">
    <location>
        <begin position="72"/>
        <end position="93"/>
    </location>
</feature>
<organism evidence="2 3">
    <name type="scientific">Cylindrotheca closterium</name>
    <dbReference type="NCBI Taxonomy" id="2856"/>
    <lineage>
        <taxon>Eukaryota</taxon>
        <taxon>Sar</taxon>
        <taxon>Stramenopiles</taxon>
        <taxon>Ochrophyta</taxon>
        <taxon>Bacillariophyta</taxon>
        <taxon>Bacillariophyceae</taxon>
        <taxon>Bacillariophycidae</taxon>
        <taxon>Bacillariales</taxon>
        <taxon>Bacillariaceae</taxon>
        <taxon>Cylindrotheca</taxon>
    </lineage>
</organism>
<proteinExistence type="predicted"/>
<dbReference type="EMBL" id="CAKOGP040001150">
    <property type="protein sequence ID" value="CAJ1943870.1"/>
    <property type="molecule type" value="Genomic_DNA"/>
</dbReference>
<keyword evidence="3" id="KW-1185">Reference proteome</keyword>
<accession>A0AAD2CU02</accession>
<feature type="region of interest" description="Disordered" evidence="1">
    <location>
        <begin position="63"/>
        <end position="133"/>
    </location>
</feature>
<reference evidence="2" key="1">
    <citation type="submission" date="2023-08" db="EMBL/GenBank/DDBJ databases">
        <authorList>
            <person name="Audoor S."/>
            <person name="Bilcke G."/>
        </authorList>
    </citation>
    <scope>NUCLEOTIDE SEQUENCE</scope>
</reference>
<evidence type="ECO:0000256" key="1">
    <source>
        <dbReference type="SAM" id="MobiDB-lite"/>
    </source>
</evidence>
<dbReference type="AlphaFoldDB" id="A0AAD2CU02"/>
<sequence>MNRQPFNKAVRSDTVSTIHYSASFSELANCSVVSAITLEDELFATSDQRQYLSTLEERMYASDPTTFSSPRKCADSPEYDRFSSCRSDHRDNKTLCPIPQRMSSQEFSSPSSSKQTTRREGRSNRKQDLQESDNVIGNLSFSISSDDTYPTFATQAESLDLFDVFGHRYNTSKVWDHDR</sequence>
<feature type="compositionally biased region" description="Basic and acidic residues" evidence="1">
    <location>
        <begin position="117"/>
        <end position="129"/>
    </location>
</feature>